<evidence type="ECO:0000256" key="12">
    <source>
        <dbReference type="ARBA" id="ARBA00022989"/>
    </source>
</evidence>
<name>A0A239FH97_9BURK</name>
<dbReference type="PROSITE" id="PS50110">
    <property type="entry name" value="RESPONSE_REGULATORY"/>
    <property type="match status" value="1"/>
</dbReference>
<gene>
    <name evidence="25" type="ORF">SAMN06265795_103330</name>
</gene>
<evidence type="ECO:0000256" key="9">
    <source>
        <dbReference type="ARBA" id="ARBA00022741"/>
    </source>
</evidence>
<dbReference type="SUPFAM" id="SSF52172">
    <property type="entry name" value="CheY-like"/>
    <property type="match status" value="1"/>
</dbReference>
<dbReference type="InterPro" id="IPR000014">
    <property type="entry name" value="PAS"/>
</dbReference>
<keyword evidence="12" id="KW-1133">Transmembrane helix</keyword>
<dbReference type="Gene3D" id="1.10.287.130">
    <property type="match status" value="1"/>
</dbReference>
<evidence type="ECO:0000256" key="14">
    <source>
        <dbReference type="ARBA" id="ARBA00023026"/>
    </source>
</evidence>
<feature type="domain" description="Histidine kinase" evidence="20">
    <location>
        <begin position="337"/>
        <end position="558"/>
    </location>
</feature>
<dbReference type="EMBL" id="FZOT01000003">
    <property type="protein sequence ID" value="SNS55444.1"/>
    <property type="molecule type" value="Genomic_DNA"/>
</dbReference>
<dbReference type="SUPFAM" id="SSF55874">
    <property type="entry name" value="ATPase domain of HSP90 chaperone/DNA topoisomerase II/histidine kinase"/>
    <property type="match status" value="1"/>
</dbReference>
<dbReference type="CDD" id="cd00082">
    <property type="entry name" value="HisKA"/>
    <property type="match status" value="1"/>
</dbReference>
<dbReference type="InterPro" id="IPR000700">
    <property type="entry name" value="PAS-assoc_C"/>
</dbReference>
<dbReference type="InterPro" id="IPR005467">
    <property type="entry name" value="His_kinase_dom"/>
</dbReference>
<dbReference type="InterPro" id="IPR003594">
    <property type="entry name" value="HATPase_dom"/>
</dbReference>
<dbReference type="Pfam" id="PF02518">
    <property type="entry name" value="HATPase_c"/>
    <property type="match status" value="1"/>
</dbReference>
<dbReference type="SMART" id="SM00448">
    <property type="entry name" value="REC"/>
    <property type="match status" value="1"/>
</dbReference>
<dbReference type="AlphaFoldDB" id="A0A239FH97"/>
<dbReference type="InterPro" id="IPR036097">
    <property type="entry name" value="HisK_dim/P_sf"/>
</dbReference>
<dbReference type="SMART" id="SM00086">
    <property type="entry name" value="PAC"/>
    <property type="match status" value="1"/>
</dbReference>
<dbReference type="RefSeq" id="WP_176442377.1">
    <property type="nucleotide sequence ID" value="NZ_FZOT01000003.1"/>
</dbReference>
<dbReference type="PANTHER" id="PTHR45339">
    <property type="entry name" value="HYBRID SIGNAL TRANSDUCTION HISTIDINE KINASE J"/>
    <property type="match status" value="1"/>
</dbReference>
<protein>
    <recommendedName>
        <fullName evidence="17">Virulence sensor protein BvgS</fullName>
        <ecNumber evidence="3">2.7.13.3</ecNumber>
    </recommendedName>
</protein>
<evidence type="ECO:0000256" key="13">
    <source>
        <dbReference type="ARBA" id="ARBA00023012"/>
    </source>
</evidence>
<dbReference type="CDD" id="cd17546">
    <property type="entry name" value="REC_hyHK_CKI1_RcsC-like"/>
    <property type="match status" value="1"/>
</dbReference>
<dbReference type="InterPro" id="IPR008207">
    <property type="entry name" value="Sig_transdc_His_kin_Hpt_dom"/>
</dbReference>
<dbReference type="Pfam" id="PF00072">
    <property type="entry name" value="Response_reg"/>
    <property type="match status" value="1"/>
</dbReference>
<dbReference type="InterPro" id="IPR001610">
    <property type="entry name" value="PAC"/>
</dbReference>
<evidence type="ECO:0000256" key="1">
    <source>
        <dbReference type="ARBA" id="ARBA00000085"/>
    </source>
</evidence>
<dbReference type="NCBIfam" id="TIGR00229">
    <property type="entry name" value="sensory_box"/>
    <property type="match status" value="1"/>
</dbReference>
<dbReference type="Gene3D" id="1.20.120.160">
    <property type="entry name" value="HPT domain"/>
    <property type="match status" value="1"/>
</dbReference>
<evidence type="ECO:0000256" key="4">
    <source>
        <dbReference type="ARBA" id="ARBA00022475"/>
    </source>
</evidence>
<dbReference type="PROSITE" id="PS50109">
    <property type="entry name" value="HIS_KIN"/>
    <property type="match status" value="1"/>
</dbReference>
<keyword evidence="6" id="KW-0808">Transferase</keyword>
<keyword evidence="15" id="KW-0472">Membrane</keyword>
<dbReference type="GO" id="GO:0005524">
    <property type="term" value="F:ATP binding"/>
    <property type="evidence" value="ECO:0007669"/>
    <property type="project" value="UniProtKB-KW"/>
</dbReference>
<evidence type="ECO:0000256" key="17">
    <source>
        <dbReference type="ARBA" id="ARBA00070152"/>
    </source>
</evidence>
<keyword evidence="4" id="KW-1003">Cell membrane</keyword>
<dbReference type="Gene3D" id="3.40.50.2300">
    <property type="match status" value="1"/>
</dbReference>
<organism evidence="25 26">
    <name type="scientific">Noviherbaspirillum humi</name>
    <dbReference type="NCBI Taxonomy" id="1688639"/>
    <lineage>
        <taxon>Bacteria</taxon>
        <taxon>Pseudomonadati</taxon>
        <taxon>Pseudomonadota</taxon>
        <taxon>Betaproteobacteria</taxon>
        <taxon>Burkholderiales</taxon>
        <taxon>Oxalobacteraceae</taxon>
        <taxon>Noviherbaspirillum</taxon>
    </lineage>
</organism>
<keyword evidence="5 19" id="KW-0597">Phosphoprotein</keyword>
<dbReference type="SMART" id="SM00387">
    <property type="entry name" value="HATPase_c"/>
    <property type="match status" value="1"/>
</dbReference>
<dbReference type="GO" id="GO:0000155">
    <property type="term" value="F:phosphorelay sensor kinase activity"/>
    <property type="evidence" value="ECO:0007669"/>
    <property type="project" value="InterPro"/>
</dbReference>
<evidence type="ECO:0000256" key="8">
    <source>
        <dbReference type="ARBA" id="ARBA00022729"/>
    </source>
</evidence>
<keyword evidence="10" id="KW-0418">Kinase</keyword>
<dbReference type="SMART" id="SM00091">
    <property type="entry name" value="PAS"/>
    <property type="match status" value="1"/>
</dbReference>
<evidence type="ECO:0000313" key="26">
    <source>
        <dbReference type="Proteomes" id="UP000198284"/>
    </source>
</evidence>
<dbReference type="SUPFAM" id="SSF55781">
    <property type="entry name" value="GAF domain-like"/>
    <property type="match status" value="1"/>
</dbReference>
<dbReference type="InterPro" id="IPR011006">
    <property type="entry name" value="CheY-like_superfamily"/>
</dbReference>
<dbReference type="Gene3D" id="3.30.565.10">
    <property type="entry name" value="Histidine kinase-like ATPase, C-terminal domain"/>
    <property type="match status" value="1"/>
</dbReference>
<dbReference type="SUPFAM" id="SSF47226">
    <property type="entry name" value="Histidine-containing phosphotransfer domain, HPT domain"/>
    <property type="match status" value="1"/>
</dbReference>
<evidence type="ECO:0000256" key="5">
    <source>
        <dbReference type="ARBA" id="ARBA00022553"/>
    </source>
</evidence>
<keyword evidence="14" id="KW-0843">Virulence</keyword>
<evidence type="ECO:0000256" key="7">
    <source>
        <dbReference type="ARBA" id="ARBA00022692"/>
    </source>
</evidence>
<evidence type="ECO:0000256" key="16">
    <source>
        <dbReference type="ARBA" id="ARBA00058004"/>
    </source>
</evidence>
<dbReference type="EC" id="2.7.13.3" evidence="3"/>
<evidence type="ECO:0000256" key="11">
    <source>
        <dbReference type="ARBA" id="ARBA00022840"/>
    </source>
</evidence>
<keyword evidence="8" id="KW-0732">Signal</keyword>
<keyword evidence="26" id="KW-1185">Reference proteome</keyword>
<comment type="catalytic activity">
    <reaction evidence="1">
        <text>ATP + protein L-histidine = ADP + protein N-phospho-L-histidine.</text>
        <dbReference type="EC" id="2.7.13.3"/>
    </reaction>
</comment>
<keyword evidence="9" id="KW-0547">Nucleotide-binding</keyword>
<comment type="function">
    <text evidence="16">Member of the two-component regulatory system BvgS/BvgA. Phosphorylates BvgA via a four-step phosphorelay in response to environmental signals.</text>
</comment>
<dbReference type="PRINTS" id="PR00344">
    <property type="entry name" value="BCTRLSENSOR"/>
</dbReference>
<dbReference type="PROSITE" id="PS50894">
    <property type="entry name" value="HPT"/>
    <property type="match status" value="1"/>
</dbReference>
<feature type="domain" description="PAC" evidence="23">
    <location>
        <begin position="251"/>
        <end position="301"/>
    </location>
</feature>
<dbReference type="Pfam" id="PF01590">
    <property type="entry name" value="GAF"/>
    <property type="match status" value="1"/>
</dbReference>
<dbReference type="PROSITE" id="PS50113">
    <property type="entry name" value="PAC"/>
    <property type="match status" value="1"/>
</dbReference>
<evidence type="ECO:0000256" key="3">
    <source>
        <dbReference type="ARBA" id="ARBA00012438"/>
    </source>
</evidence>
<dbReference type="InterPro" id="IPR003661">
    <property type="entry name" value="HisK_dim/P_dom"/>
</dbReference>
<dbReference type="InterPro" id="IPR036641">
    <property type="entry name" value="HPT_dom_sf"/>
</dbReference>
<dbReference type="PANTHER" id="PTHR45339:SF1">
    <property type="entry name" value="HYBRID SIGNAL TRANSDUCTION HISTIDINE KINASE J"/>
    <property type="match status" value="1"/>
</dbReference>
<evidence type="ECO:0000259" key="23">
    <source>
        <dbReference type="PROSITE" id="PS50113"/>
    </source>
</evidence>
<evidence type="ECO:0000259" key="20">
    <source>
        <dbReference type="PROSITE" id="PS50109"/>
    </source>
</evidence>
<evidence type="ECO:0000313" key="25">
    <source>
        <dbReference type="EMBL" id="SNS55444.1"/>
    </source>
</evidence>
<dbReference type="InterPro" id="IPR003018">
    <property type="entry name" value="GAF"/>
</dbReference>
<dbReference type="SMART" id="SM00388">
    <property type="entry name" value="HisKA"/>
    <property type="match status" value="1"/>
</dbReference>
<dbReference type="Pfam" id="PF13426">
    <property type="entry name" value="PAS_9"/>
    <property type="match status" value="1"/>
</dbReference>
<dbReference type="Pfam" id="PF01627">
    <property type="entry name" value="Hpt"/>
    <property type="match status" value="1"/>
</dbReference>
<dbReference type="InterPro" id="IPR004358">
    <property type="entry name" value="Sig_transdc_His_kin-like_C"/>
</dbReference>
<evidence type="ECO:0000256" key="15">
    <source>
        <dbReference type="ARBA" id="ARBA00023136"/>
    </source>
</evidence>
<dbReference type="InterPro" id="IPR036890">
    <property type="entry name" value="HATPase_C_sf"/>
</dbReference>
<comment type="subcellular location">
    <subcellularLocation>
        <location evidence="2">Cell membrane</location>
        <topology evidence="2">Multi-pass membrane protein</topology>
    </subcellularLocation>
</comment>
<reference evidence="25 26" key="1">
    <citation type="submission" date="2017-06" db="EMBL/GenBank/DDBJ databases">
        <authorList>
            <person name="Kim H.J."/>
            <person name="Triplett B.A."/>
        </authorList>
    </citation>
    <scope>NUCLEOTIDE SEQUENCE [LARGE SCALE GENOMIC DNA]</scope>
    <source>
        <strain evidence="25 26">U15</strain>
    </source>
</reference>
<evidence type="ECO:0000256" key="10">
    <source>
        <dbReference type="ARBA" id="ARBA00022777"/>
    </source>
</evidence>
<dbReference type="FunFam" id="1.10.287.130:FF:000004">
    <property type="entry name" value="Ethylene receptor 1"/>
    <property type="match status" value="1"/>
</dbReference>
<dbReference type="InterPro" id="IPR029016">
    <property type="entry name" value="GAF-like_dom_sf"/>
</dbReference>
<evidence type="ECO:0000256" key="2">
    <source>
        <dbReference type="ARBA" id="ARBA00004651"/>
    </source>
</evidence>
<dbReference type="GO" id="GO:0005886">
    <property type="term" value="C:plasma membrane"/>
    <property type="evidence" value="ECO:0007669"/>
    <property type="project" value="UniProtKB-SubCell"/>
</dbReference>
<dbReference type="FunFam" id="3.30.565.10:FF:000010">
    <property type="entry name" value="Sensor histidine kinase RcsC"/>
    <property type="match status" value="1"/>
</dbReference>
<feature type="modified residue" description="4-aspartylphosphate" evidence="19">
    <location>
        <position position="644"/>
    </location>
</feature>
<evidence type="ECO:0000256" key="18">
    <source>
        <dbReference type="PROSITE-ProRule" id="PRU00110"/>
    </source>
</evidence>
<feature type="modified residue" description="Phosphohistidine" evidence="18">
    <location>
        <position position="782"/>
    </location>
</feature>
<dbReference type="Pfam" id="PF00512">
    <property type="entry name" value="HisKA"/>
    <property type="match status" value="1"/>
</dbReference>
<keyword evidence="11" id="KW-0067">ATP-binding</keyword>
<dbReference type="CDD" id="cd16922">
    <property type="entry name" value="HATPase_EvgS-ArcB-TorS-like"/>
    <property type="match status" value="1"/>
</dbReference>
<dbReference type="PROSITE" id="PS50112">
    <property type="entry name" value="PAS"/>
    <property type="match status" value="1"/>
</dbReference>
<dbReference type="Gene3D" id="3.30.450.40">
    <property type="match status" value="1"/>
</dbReference>
<accession>A0A239FH97</accession>
<dbReference type="InterPro" id="IPR001789">
    <property type="entry name" value="Sig_transdc_resp-reg_receiver"/>
</dbReference>
<sequence>MSDSTKPIDEARRLAASYAMRLLDATAEERFDRITEAARQMFAVPMAMLSLVEADRLRCKSIQGPASATLPDMPLCARTLQGDGVCVLEDIRTDSVLGAGPPAAAELDIRFYAGAPLYGPDKHKVGILCIADEAPRRFGEREAAALESLAAWAESEIASAMLSAANLRIDENAATLRAVMQNVSDCIFTLNEHGVIETVNPAAASAFGYTIREMVGRCFTSLLAENERQVHEALLRCAPAAVQVLEAPALQEWEVLCRRKDGATMAMAFSITPMRVEGMQGFACIGRDISGRRMAMKQLEDMNVLLEQRVAERTRELAHAKEVAESATRAKGEFLANVSHEIRTPLNAILGNTFLMQRAGLSEKAQGHAEKVEQSGRMLLRIINDILDLSKIEAGRLDIESIDFDLHLMLDELTSMYSAALAQKRLRLHLDISPQVPKRVWGDPLRIGQVLHNYLGNAVKFTDSGAIAVNVYPAPLVAPSDRLRFEVVDSGIGLDPQQQEKLFQPFRQADASTTRRFGGTGLGLAISRQLAELMRGEVGVNSTAGQGSTFWLELPLPPAGVQAPSLPGEAAPAPRRPISRELPNHDIPALLQGRRILLAEDNPFNQLVACEILELAGVEVVVAANGEEVLALLSQQRFDCVLMDVQMPVMDGCETARCIRSQARWAGLPVIAMTANASSRDQEQCLAAGMDDFIAKPILPGGFYRVIASWIGRRQEASLAGAAMPAPSTLLDVAVLKDIIGDDPAKLGRFLQLFLHSVEEGVAEMETVAEQGDLTALHALGHRTKSAARAVGASYLNEICLRLESRQIDLQAARDTVSLLRPLLQQMREQVARELARIA</sequence>
<evidence type="ECO:0000259" key="21">
    <source>
        <dbReference type="PROSITE" id="PS50110"/>
    </source>
</evidence>
<dbReference type="CDD" id="cd00130">
    <property type="entry name" value="PAS"/>
    <property type="match status" value="1"/>
</dbReference>
<feature type="domain" description="Response regulatory" evidence="21">
    <location>
        <begin position="595"/>
        <end position="711"/>
    </location>
</feature>
<evidence type="ECO:0000256" key="6">
    <source>
        <dbReference type="ARBA" id="ARBA00022679"/>
    </source>
</evidence>
<dbReference type="SMART" id="SM00065">
    <property type="entry name" value="GAF"/>
    <property type="match status" value="1"/>
</dbReference>
<proteinExistence type="predicted"/>
<keyword evidence="7" id="KW-0812">Transmembrane</keyword>
<dbReference type="InterPro" id="IPR035965">
    <property type="entry name" value="PAS-like_dom_sf"/>
</dbReference>
<keyword evidence="13" id="KW-0902">Two-component regulatory system</keyword>
<feature type="domain" description="PAS" evidence="22">
    <location>
        <begin position="172"/>
        <end position="217"/>
    </location>
</feature>
<evidence type="ECO:0000259" key="24">
    <source>
        <dbReference type="PROSITE" id="PS50894"/>
    </source>
</evidence>
<dbReference type="Proteomes" id="UP000198284">
    <property type="component" value="Unassembled WGS sequence"/>
</dbReference>
<evidence type="ECO:0000259" key="22">
    <source>
        <dbReference type="PROSITE" id="PS50112"/>
    </source>
</evidence>
<evidence type="ECO:0000256" key="19">
    <source>
        <dbReference type="PROSITE-ProRule" id="PRU00169"/>
    </source>
</evidence>
<dbReference type="Gene3D" id="3.30.450.20">
    <property type="entry name" value="PAS domain"/>
    <property type="match status" value="1"/>
</dbReference>
<dbReference type="SUPFAM" id="SSF55785">
    <property type="entry name" value="PYP-like sensor domain (PAS domain)"/>
    <property type="match status" value="1"/>
</dbReference>
<feature type="domain" description="HPt" evidence="24">
    <location>
        <begin position="743"/>
        <end position="834"/>
    </location>
</feature>
<dbReference type="SUPFAM" id="SSF47384">
    <property type="entry name" value="Homodimeric domain of signal transducing histidine kinase"/>
    <property type="match status" value="1"/>
</dbReference>